<dbReference type="RefSeq" id="WP_145249704.1">
    <property type="nucleotide sequence ID" value="NZ_CP036278.1"/>
</dbReference>
<evidence type="ECO:0000256" key="1">
    <source>
        <dbReference type="SAM" id="Phobius"/>
    </source>
</evidence>
<dbReference type="EMBL" id="CP036278">
    <property type="protein sequence ID" value="QDU58124.1"/>
    <property type="molecule type" value="Genomic_DNA"/>
</dbReference>
<dbReference type="AlphaFoldDB" id="A0A518ATR9"/>
<reference evidence="2 3" key="1">
    <citation type="submission" date="2019-02" db="EMBL/GenBank/DDBJ databases">
        <title>Deep-cultivation of Planctomycetes and their phenomic and genomic characterization uncovers novel biology.</title>
        <authorList>
            <person name="Wiegand S."/>
            <person name="Jogler M."/>
            <person name="Boedeker C."/>
            <person name="Pinto D."/>
            <person name="Vollmers J."/>
            <person name="Rivas-Marin E."/>
            <person name="Kohn T."/>
            <person name="Peeters S.H."/>
            <person name="Heuer A."/>
            <person name="Rast P."/>
            <person name="Oberbeckmann S."/>
            <person name="Bunk B."/>
            <person name="Jeske O."/>
            <person name="Meyerdierks A."/>
            <person name="Storesund J.E."/>
            <person name="Kallscheuer N."/>
            <person name="Luecker S."/>
            <person name="Lage O.M."/>
            <person name="Pohl T."/>
            <person name="Merkel B.J."/>
            <person name="Hornburger P."/>
            <person name="Mueller R.-W."/>
            <person name="Bruemmer F."/>
            <person name="Labrenz M."/>
            <person name="Spormann A.M."/>
            <person name="Op den Camp H."/>
            <person name="Overmann J."/>
            <person name="Amann R."/>
            <person name="Jetten M.S.M."/>
            <person name="Mascher T."/>
            <person name="Medema M.H."/>
            <person name="Devos D.P."/>
            <person name="Kaster A.-K."/>
            <person name="Ovreas L."/>
            <person name="Rohde M."/>
            <person name="Galperin M.Y."/>
            <person name="Jogler C."/>
        </authorList>
    </citation>
    <scope>NUCLEOTIDE SEQUENCE [LARGE SCALE GENOMIC DNA]</scope>
    <source>
        <strain evidence="2 3">Pan181</strain>
    </source>
</reference>
<keyword evidence="1" id="KW-0472">Membrane</keyword>
<keyword evidence="3" id="KW-1185">Reference proteome</keyword>
<feature type="transmembrane region" description="Helical" evidence="1">
    <location>
        <begin position="12"/>
        <end position="29"/>
    </location>
</feature>
<dbReference type="OrthoDB" id="245674at2"/>
<organism evidence="2 3">
    <name type="scientific">Aeoliella mucimassa</name>
    <dbReference type="NCBI Taxonomy" id="2527972"/>
    <lineage>
        <taxon>Bacteria</taxon>
        <taxon>Pseudomonadati</taxon>
        <taxon>Planctomycetota</taxon>
        <taxon>Planctomycetia</taxon>
        <taxon>Pirellulales</taxon>
        <taxon>Lacipirellulaceae</taxon>
        <taxon>Aeoliella</taxon>
    </lineage>
</organism>
<dbReference type="KEGG" id="amuc:Pan181_43510"/>
<keyword evidence="1" id="KW-1133">Transmembrane helix</keyword>
<proteinExistence type="predicted"/>
<accession>A0A518ATR9</accession>
<evidence type="ECO:0000313" key="3">
    <source>
        <dbReference type="Proteomes" id="UP000315750"/>
    </source>
</evidence>
<evidence type="ECO:0000313" key="2">
    <source>
        <dbReference type="EMBL" id="QDU58124.1"/>
    </source>
</evidence>
<sequence length="859" mass="94870">MAGNHKRTHWNHDGWMLIAFVFVVGWVTLDAWQPEAPQFIAPTPRSPQLAKLTQMLENEPVPTYIWLQVPNEPPTLAADEAKPAEETTEAPLLAIPESTELAEWQPVAEVPMELPDLSLVLPPMLFKQADETSKVVDINTPEAIWLREQLSADRMASPAWQAAPIDGLGCLSRLPGAWLDYRSRTQMKAHLADTKRYASPPSLLYGPQLMSPGDRLAMRMTPEVAPTPKWDARSWDEQLLDSTRPWMGAGLNRSLRQGVIAEPSALIKLLSELAGEPYARDWALRSLVAVHESVSSPNRTLVPTSQQLEQLAVLSGEAERLANLAPNAGLATKLRRARYAIWRRVAVWQAVAGVVAPPVEQFSLASTSASNASGRAKTIGTHESVEIDQLLREVEAYENAPSQPRGELLSQRIAQLFDAPSIARNELATTLSDNYNNANLRVAISEEFLNRFLPKGMTKVEPIHDRILGTPVSGHASTETAASVDLLPDPNAWRLGIELTGHANSSTVAFERTVRVRTQGVTSFAARQQVLVNTDGLFTGPVVADATSTSRFVNARSEYDFFPFVHGIVRSKASSAFSQRRSRAQNEVSTKTEARIRQEMDSTVRDAMARAGGEWQARVIDPLSGGGVKIDPVEMLTTDERLIARLRVVHGDNLAAHTPRPRAPSDSVASAQLHESALTSLVAGLELAGQRLTPEQFVERLQKFAPELSEKDVDDDAREAIIEFADGDPVIFELKEGQLHLAWEVRELVVRGTATRNFKVHVYYTPAADGLVARFDHKSGPYFEGNLRNSQRMRLQTIFGKMFPKDSELLLGTKFADDPRLAGLMITQLVIDDGWLGIALGPEQPTRSAQIDRYAPLWR</sequence>
<protein>
    <submittedName>
        <fullName evidence="2">Uncharacterized protein</fullName>
    </submittedName>
</protein>
<keyword evidence="1" id="KW-0812">Transmembrane</keyword>
<name>A0A518ATR9_9BACT</name>
<dbReference type="Proteomes" id="UP000315750">
    <property type="component" value="Chromosome"/>
</dbReference>
<gene>
    <name evidence="2" type="ORF">Pan181_43510</name>
</gene>